<dbReference type="OrthoDB" id="9801695at2"/>
<dbReference type="EMBL" id="PXYL01000019">
    <property type="protein sequence ID" value="PSJ56246.1"/>
    <property type="molecule type" value="Genomic_DNA"/>
</dbReference>
<keyword evidence="6" id="KW-1185">Reference proteome</keyword>
<evidence type="ECO:0000313" key="5">
    <source>
        <dbReference type="EMBL" id="PSJ56246.1"/>
    </source>
</evidence>
<comment type="caution">
    <text evidence="5">The sequence shown here is derived from an EMBL/GenBank/DDBJ whole genome shotgun (WGS) entry which is preliminary data.</text>
</comment>
<organism evidence="5 6">
    <name type="scientific">Pseudaminobacter soli</name>
    <name type="common">ex Li et al. 2025</name>
    <dbReference type="NCBI Taxonomy" id="1295366"/>
    <lineage>
        <taxon>Bacteria</taxon>
        <taxon>Pseudomonadati</taxon>
        <taxon>Pseudomonadota</taxon>
        <taxon>Alphaproteobacteria</taxon>
        <taxon>Hyphomicrobiales</taxon>
        <taxon>Phyllobacteriaceae</taxon>
        <taxon>Pseudaminobacter</taxon>
    </lineage>
</organism>
<proteinExistence type="inferred from homology"/>
<keyword evidence="3" id="KW-0732">Signal</keyword>
<name>A0A2P7S1B6_9HYPH</name>
<dbReference type="Pfam" id="PF01464">
    <property type="entry name" value="SLT"/>
    <property type="match status" value="1"/>
</dbReference>
<protein>
    <submittedName>
        <fullName evidence="5">Lytic transglycosylase</fullName>
    </submittedName>
</protein>
<evidence type="ECO:0000256" key="3">
    <source>
        <dbReference type="SAM" id="SignalP"/>
    </source>
</evidence>
<dbReference type="PANTHER" id="PTHR37423">
    <property type="entry name" value="SOLUBLE LYTIC MUREIN TRANSGLYCOSYLASE-RELATED"/>
    <property type="match status" value="1"/>
</dbReference>
<comment type="similarity">
    <text evidence="1">Belongs to the transglycosylase Slt family.</text>
</comment>
<dbReference type="SUPFAM" id="SSF53955">
    <property type="entry name" value="Lysozyme-like"/>
    <property type="match status" value="1"/>
</dbReference>
<feature type="domain" description="Transglycosylase SLT" evidence="4">
    <location>
        <begin position="61"/>
        <end position="157"/>
    </location>
</feature>
<evidence type="ECO:0000256" key="2">
    <source>
        <dbReference type="ARBA" id="ARBA00009387"/>
    </source>
</evidence>
<dbReference type="PANTHER" id="PTHR37423:SF2">
    <property type="entry name" value="MEMBRANE-BOUND LYTIC MUREIN TRANSGLYCOSYLASE C"/>
    <property type="match status" value="1"/>
</dbReference>
<dbReference type="Gene3D" id="1.10.530.10">
    <property type="match status" value="1"/>
</dbReference>
<dbReference type="Proteomes" id="UP000240653">
    <property type="component" value="Unassembled WGS sequence"/>
</dbReference>
<dbReference type="RefSeq" id="WP_106726730.1">
    <property type="nucleotide sequence ID" value="NZ_PXYL01000019.1"/>
</dbReference>
<dbReference type="InterPro" id="IPR023346">
    <property type="entry name" value="Lysozyme-like_dom_sf"/>
</dbReference>
<dbReference type="InterPro" id="IPR008258">
    <property type="entry name" value="Transglycosylase_SLT_dom_1"/>
</dbReference>
<gene>
    <name evidence="5" type="ORF">C7I85_25035</name>
</gene>
<feature type="signal peptide" evidence="3">
    <location>
        <begin position="1"/>
        <end position="34"/>
    </location>
</feature>
<reference evidence="5 6" key="1">
    <citation type="submission" date="2018-03" db="EMBL/GenBank/DDBJ databases">
        <title>The draft genome of Mesorhizobium soli JCM 19897.</title>
        <authorList>
            <person name="Li L."/>
            <person name="Liu L."/>
            <person name="Liang L."/>
            <person name="Wang T."/>
            <person name="Zhang X."/>
        </authorList>
    </citation>
    <scope>NUCLEOTIDE SEQUENCE [LARGE SCALE GENOMIC DNA]</scope>
    <source>
        <strain evidence="5 6">JCM 19897</strain>
    </source>
</reference>
<evidence type="ECO:0000259" key="4">
    <source>
        <dbReference type="Pfam" id="PF01464"/>
    </source>
</evidence>
<accession>A0A2P7S1B6</accession>
<evidence type="ECO:0000313" key="6">
    <source>
        <dbReference type="Proteomes" id="UP000240653"/>
    </source>
</evidence>
<comment type="similarity">
    <text evidence="2">Belongs to the virb1 family.</text>
</comment>
<dbReference type="CDD" id="cd00254">
    <property type="entry name" value="LT-like"/>
    <property type="match status" value="1"/>
</dbReference>
<sequence length="257" mass="27367">MAARRQWTSRLCASGLRCAARCTVLLLLSGLSIASVMPAITMAQDTPSVRPPLRDPYADHIVEASRRFGVPIAWIRAVMRAESAGEPRAVSSAGAMGLLQIMPTTWADLRARHGLGQDPYDPRDNILAGTAYLRELHNRYGSPGFLAAYNAGPARYEESLVGRRLPAETRAYVALLAPVIDGSASTNPAIVADVHRSAWTRAPLFIAEPSITSAAASMPAERPANDALAVTTVRDVSAIAPQSDGLFVARATAGEPR</sequence>
<feature type="chain" id="PRO_5015172119" evidence="3">
    <location>
        <begin position="35"/>
        <end position="257"/>
    </location>
</feature>
<dbReference type="AlphaFoldDB" id="A0A2P7S1B6"/>
<evidence type="ECO:0000256" key="1">
    <source>
        <dbReference type="ARBA" id="ARBA00007734"/>
    </source>
</evidence>